<comment type="caution">
    <text evidence="3">The sequence shown here is derived from an EMBL/GenBank/DDBJ whole genome shotgun (WGS) entry which is preliminary data.</text>
</comment>
<proteinExistence type="predicted"/>
<dbReference type="OrthoDB" id="9795692at2"/>
<gene>
    <name evidence="3" type="ORF">AAV32_15330</name>
    <name evidence="4" type="ORF">EV679_3120</name>
</gene>
<accession>A0A171KP18</accession>
<dbReference type="EC" id="4.3.2.7" evidence="1"/>
<dbReference type="Gene3D" id="3.10.490.10">
    <property type="entry name" value="Gamma-glutamyl cyclotransferase-like"/>
    <property type="match status" value="1"/>
</dbReference>
<dbReference type="RefSeq" id="WP_068374314.1">
    <property type="nucleotide sequence ID" value="NZ_CBCSEB010000004.1"/>
</dbReference>
<evidence type="ECO:0000313" key="3">
    <source>
        <dbReference type="EMBL" id="KKO70635.1"/>
    </source>
</evidence>
<keyword evidence="5" id="KW-1185">Reference proteome</keyword>
<dbReference type="SUPFAM" id="SSF110857">
    <property type="entry name" value="Gamma-glutamyl cyclotransferase-like"/>
    <property type="match status" value="1"/>
</dbReference>
<sequence>MTGARSAHIPLWTPEQLQASQDALLSQRAPGEDIWIYAYGSLIWRPDFQFVERRAATLVGHHRALCLWSCINRGTPEQPGLVFGLDLGGSCRGMAYRIEASQIDNVFPRLWQREMSTGCYQPRWLRCRSEHGDIRALSFVMNRSHPGYITGLSQEEQVSIILNASGSCGPCSDYVLETAKALRQANIRDARLDQLAYRLEPALRARQALAA</sequence>
<protein>
    <recommendedName>
        <fullName evidence="1">glutathione-specific gamma-glutamylcyclotransferase</fullName>
        <ecNumber evidence="1">4.3.2.7</ecNumber>
    </recommendedName>
</protein>
<keyword evidence="3" id="KW-0808">Transferase</keyword>
<dbReference type="GO" id="GO:0061928">
    <property type="term" value="F:glutathione specific gamma-glutamylcyclotransferase activity"/>
    <property type="evidence" value="ECO:0007669"/>
    <property type="project" value="UniProtKB-EC"/>
</dbReference>
<dbReference type="GO" id="GO:0005737">
    <property type="term" value="C:cytoplasm"/>
    <property type="evidence" value="ECO:0007669"/>
    <property type="project" value="TreeGrafter"/>
</dbReference>
<dbReference type="InterPro" id="IPR006840">
    <property type="entry name" value="ChaC"/>
</dbReference>
<reference evidence="4 6" key="2">
    <citation type="submission" date="2019-02" db="EMBL/GenBank/DDBJ databases">
        <title>Genomic Encyclopedia of Type Strains, Phase IV (KMG-IV): sequencing the most valuable type-strain genomes for metagenomic binning, comparative biology and taxonomic classification.</title>
        <authorList>
            <person name="Goeker M."/>
        </authorList>
    </citation>
    <scope>NUCLEOTIDE SEQUENCE [LARGE SCALE GENOMIC DNA]</scope>
    <source>
        <strain evidence="4 6">DSM 16618</strain>
    </source>
</reference>
<evidence type="ECO:0000313" key="6">
    <source>
        <dbReference type="Proteomes" id="UP000292039"/>
    </source>
</evidence>
<dbReference type="GO" id="GO:0006751">
    <property type="term" value="P:glutathione catabolic process"/>
    <property type="evidence" value="ECO:0007669"/>
    <property type="project" value="InterPro"/>
</dbReference>
<dbReference type="InterPro" id="IPR013024">
    <property type="entry name" value="GGCT-like"/>
</dbReference>
<evidence type="ECO:0000256" key="1">
    <source>
        <dbReference type="ARBA" id="ARBA00012344"/>
    </source>
</evidence>
<dbReference type="AlphaFoldDB" id="A0A171KP18"/>
<reference evidence="3 5" key="1">
    <citation type="submission" date="2015-04" db="EMBL/GenBank/DDBJ databases">
        <title>Genome sequence of Kerstersia gyiorum CG1.</title>
        <authorList>
            <person name="Greninger A.L."/>
            <person name="Kozyreva V."/>
            <person name="Chaturvedi V."/>
        </authorList>
    </citation>
    <scope>NUCLEOTIDE SEQUENCE [LARGE SCALE GENOMIC DNA]</scope>
    <source>
        <strain evidence="3 5">CG1</strain>
    </source>
</reference>
<organism evidence="3 5">
    <name type="scientific">Kerstersia gyiorum</name>
    <dbReference type="NCBI Taxonomy" id="206506"/>
    <lineage>
        <taxon>Bacteria</taxon>
        <taxon>Pseudomonadati</taxon>
        <taxon>Pseudomonadota</taxon>
        <taxon>Betaproteobacteria</taxon>
        <taxon>Burkholderiales</taxon>
        <taxon>Alcaligenaceae</taxon>
        <taxon>Kerstersia</taxon>
    </lineage>
</organism>
<dbReference type="Proteomes" id="UP000078084">
    <property type="component" value="Unassembled WGS sequence"/>
</dbReference>
<dbReference type="EMBL" id="SGWZ01000006">
    <property type="protein sequence ID" value="RZS65331.1"/>
    <property type="molecule type" value="Genomic_DNA"/>
</dbReference>
<dbReference type="CDD" id="cd06661">
    <property type="entry name" value="GGCT_like"/>
    <property type="match status" value="1"/>
</dbReference>
<evidence type="ECO:0000313" key="4">
    <source>
        <dbReference type="EMBL" id="RZS65331.1"/>
    </source>
</evidence>
<dbReference type="PANTHER" id="PTHR12192:SF2">
    <property type="entry name" value="GLUTATHIONE-SPECIFIC GAMMA-GLUTAMYLCYCLOTRANSFERASE 2"/>
    <property type="match status" value="1"/>
</dbReference>
<dbReference type="PANTHER" id="PTHR12192">
    <property type="entry name" value="CATION TRANSPORT PROTEIN CHAC-RELATED"/>
    <property type="match status" value="1"/>
</dbReference>
<dbReference type="EMBL" id="LBNE01000013">
    <property type="protein sequence ID" value="KKO70635.1"/>
    <property type="molecule type" value="Genomic_DNA"/>
</dbReference>
<dbReference type="InterPro" id="IPR036568">
    <property type="entry name" value="GGCT-like_sf"/>
</dbReference>
<keyword evidence="2" id="KW-0456">Lyase</keyword>
<dbReference type="GO" id="GO:0016740">
    <property type="term" value="F:transferase activity"/>
    <property type="evidence" value="ECO:0007669"/>
    <property type="project" value="UniProtKB-KW"/>
</dbReference>
<dbReference type="Pfam" id="PF04752">
    <property type="entry name" value="ChaC"/>
    <property type="match status" value="1"/>
</dbReference>
<evidence type="ECO:0000313" key="5">
    <source>
        <dbReference type="Proteomes" id="UP000078084"/>
    </source>
</evidence>
<dbReference type="STRING" id="206506.AAV32_15330"/>
<dbReference type="PATRIC" id="fig|206506.3.peg.3262"/>
<name>A0A171KP18_9BURK</name>
<evidence type="ECO:0000256" key="2">
    <source>
        <dbReference type="ARBA" id="ARBA00023239"/>
    </source>
</evidence>
<dbReference type="Proteomes" id="UP000292039">
    <property type="component" value="Unassembled WGS sequence"/>
</dbReference>